<feature type="compositionally biased region" description="Basic and acidic residues" evidence="1">
    <location>
        <begin position="121"/>
        <end position="142"/>
    </location>
</feature>
<protein>
    <recommendedName>
        <fullName evidence="2">GATA-type domain-containing protein</fullName>
    </recommendedName>
</protein>
<dbReference type="InParanoid" id="A0A317XMM3"/>
<dbReference type="GO" id="GO:0006355">
    <property type="term" value="P:regulation of DNA-templated transcription"/>
    <property type="evidence" value="ECO:0007669"/>
    <property type="project" value="InterPro"/>
</dbReference>
<dbReference type="AlphaFoldDB" id="A0A317XMM3"/>
<organism evidence="3 4">
    <name type="scientific">Testicularia cyperi</name>
    <dbReference type="NCBI Taxonomy" id="1882483"/>
    <lineage>
        <taxon>Eukaryota</taxon>
        <taxon>Fungi</taxon>
        <taxon>Dikarya</taxon>
        <taxon>Basidiomycota</taxon>
        <taxon>Ustilaginomycotina</taxon>
        <taxon>Ustilaginomycetes</taxon>
        <taxon>Ustilaginales</taxon>
        <taxon>Anthracoideaceae</taxon>
        <taxon>Testicularia</taxon>
    </lineage>
</organism>
<feature type="compositionally biased region" description="Basic and acidic residues" evidence="1">
    <location>
        <begin position="580"/>
        <end position="596"/>
    </location>
</feature>
<feature type="compositionally biased region" description="Basic and acidic residues" evidence="1">
    <location>
        <begin position="297"/>
        <end position="312"/>
    </location>
</feature>
<evidence type="ECO:0000259" key="2">
    <source>
        <dbReference type="SMART" id="SM00401"/>
    </source>
</evidence>
<feature type="region of interest" description="Disordered" evidence="1">
    <location>
        <begin position="121"/>
        <end position="206"/>
    </location>
</feature>
<dbReference type="EMBL" id="KZ819195">
    <property type="protein sequence ID" value="PWY99321.1"/>
    <property type="molecule type" value="Genomic_DNA"/>
</dbReference>
<dbReference type="GO" id="GO:0043565">
    <property type="term" value="F:sequence-specific DNA binding"/>
    <property type="evidence" value="ECO:0007669"/>
    <property type="project" value="InterPro"/>
</dbReference>
<feature type="compositionally biased region" description="Basic and acidic residues" evidence="1">
    <location>
        <begin position="606"/>
        <end position="618"/>
    </location>
</feature>
<accession>A0A317XMM3</accession>
<name>A0A317XMM3_9BASI</name>
<feature type="compositionally biased region" description="Polar residues" evidence="1">
    <location>
        <begin position="552"/>
        <end position="571"/>
    </location>
</feature>
<dbReference type="CDD" id="cd00202">
    <property type="entry name" value="ZnF_GATA"/>
    <property type="match status" value="1"/>
</dbReference>
<keyword evidence="4" id="KW-1185">Reference proteome</keyword>
<dbReference type="OrthoDB" id="2162994at2759"/>
<dbReference type="InterPro" id="IPR000679">
    <property type="entry name" value="Znf_GATA"/>
</dbReference>
<reference evidence="3 4" key="1">
    <citation type="journal article" date="2018" name="Mol. Biol. Evol.">
        <title>Broad Genomic Sampling Reveals a Smut Pathogenic Ancestry of the Fungal Clade Ustilaginomycotina.</title>
        <authorList>
            <person name="Kijpornyongpan T."/>
            <person name="Mondo S.J."/>
            <person name="Barry K."/>
            <person name="Sandor L."/>
            <person name="Lee J."/>
            <person name="Lipzen A."/>
            <person name="Pangilinan J."/>
            <person name="LaButti K."/>
            <person name="Hainaut M."/>
            <person name="Henrissat B."/>
            <person name="Grigoriev I.V."/>
            <person name="Spatafora J.W."/>
            <person name="Aime M.C."/>
        </authorList>
    </citation>
    <scope>NUCLEOTIDE SEQUENCE [LARGE SCALE GENOMIC DNA]</scope>
    <source>
        <strain evidence="3 4">MCA 3645</strain>
    </source>
</reference>
<feature type="compositionally biased region" description="Basic and acidic residues" evidence="1">
    <location>
        <begin position="150"/>
        <end position="165"/>
    </location>
</feature>
<feature type="compositionally biased region" description="Low complexity" evidence="1">
    <location>
        <begin position="348"/>
        <end position="370"/>
    </location>
</feature>
<dbReference type="Gene3D" id="3.30.50.10">
    <property type="entry name" value="Erythroid Transcription Factor GATA-1, subunit A"/>
    <property type="match status" value="1"/>
</dbReference>
<feature type="region of interest" description="Disordered" evidence="1">
    <location>
        <begin position="479"/>
        <end position="626"/>
    </location>
</feature>
<feature type="compositionally biased region" description="Low complexity" evidence="1">
    <location>
        <begin position="504"/>
        <end position="526"/>
    </location>
</feature>
<gene>
    <name evidence="3" type="ORF">BCV70DRAFT_217692</name>
</gene>
<dbReference type="Proteomes" id="UP000246740">
    <property type="component" value="Unassembled WGS sequence"/>
</dbReference>
<feature type="region of interest" description="Disordered" evidence="1">
    <location>
        <begin position="263"/>
        <end position="370"/>
    </location>
</feature>
<dbReference type="SUPFAM" id="SSF57716">
    <property type="entry name" value="Glucocorticoid receptor-like (DNA-binding domain)"/>
    <property type="match status" value="1"/>
</dbReference>
<proteinExistence type="predicted"/>
<dbReference type="SMART" id="SM00401">
    <property type="entry name" value="ZnF_GATA"/>
    <property type="match status" value="1"/>
</dbReference>
<dbReference type="GO" id="GO:0008270">
    <property type="term" value="F:zinc ion binding"/>
    <property type="evidence" value="ECO:0007669"/>
    <property type="project" value="InterPro"/>
</dbReference>
<dbReference type="InterPro" id="IPR013088">
    <property type="entry name" value="Znf_NHR/GATA"/>
</dbReference>
<evidence type="ECO:0000256" key="1">
    <source>
        <dbReference type="SAM" id="MobiDB-lite"/>
    </source>
</evidence>
<feature type="compositionally biased region" description="Basic and acidic residues" evidence="1">
    <location>
        <begin position="272"/>
        <end position="284"/>
    </location>
</feature>
<feature type="domain" description="GATA-type" evidence="2">
    <location>
        <begin position="440"/>
        <end position="490"/>
    </location>
</feature>
<evidence type="ECO:0000313" key="4">
    <source>
        <dbReference type="Proteomes" id="UP000246740"/>
    </source>
</evidence>
<sequence length="626" mass="66036">MAASTPLVDSPRIGLGRSSDLPFMARPKRSGSATFDHVASNSRIYGAEQGFARAYEISEEATFIPTTISEHLLERTYLDDVVRPLVRALVKARMTYGSSNEPGNESSRLYTDLEKLRQELERSAQRTRHAEQERDDLARRLDLAGGPDTGFREPELRDRGERRIDPLVADPRLPPTSAAAAGAHKRARAGDIEPHRAGFEPRSSVGGSGGLSVNVAHGEGPAAASITVTAEGTPGGPLNITSRPGLAGPPAAEVDGALAGYGGSGISARHRSYPELHPENERGSRLPPRLSAQGGGHYDHEFSYPDDRDRFAPGHVSRPSLSRYGGHGSAHSPPTAGTYLPSTGSERSSLPTLSTFSTTPSSSAYSAATPYSTSHAYEQEMELDERVRKLPRMRPSDPMNGPPMHAHGMGPGRPMGAPNSFPITPAADVAGGYPIRKLASTKNRTCSNCSAPHDAKFRRGPNGPGTLCDRCGSRWKKFKEQESAMLGGGGGQSNGGPKREPQDSASASAHAAAQARLSSASSSSQSPMDQHPMGSSSATAARDGDAIDGGASHTTHSNRGGDSSSSANISPNDDAGADVAAHRPGHEFRSPQRRMPEALVGGQQQDGRHAPGGRDRSASVDQLMDD</sequence>
<evidence type="ECO:0000313" key="3">
    <source>
        <dbReference type="EMBL" id="PWY99321.1"/>
    </source>
</evidence>
<feature type="compositionally biased region" description="Basic and acidic residues" evidence="1">
    <location>
        <begin position="188"/>
        <end position="199"/>
    </location>
</feature>